<name>A0ABQ4XC07_9ASTR</name>
<dbReference type="EMBL" id="BQNB010009381">
    <property type="protein sequence ID" value="GJS62744.1"/>
    <property type="molecule type" value="Genomic_DNA"/>
</dbReference>
<reference evidence="2" key="1">
    <citation type="journal article" date="2022" name="Int. J. Mol. Sci.">
        <title>Draft Genome of Tanacetum Coccineum: Genomic Comparison of Closely Related Tanacetum-Family Plants.</title>
        <authorList>
            <person name="Yamashiro T."/>
            <person name="Shiraishi A."/>
            <person name="Nakayama K."/>
            <person name="Satake H."/>
        </authorList>
    </citation>
    <scope>NUCLEOTIDE SEQUENCE</scope>
</reference>
<sequence length="482" mass="54450">MFVDFDADGEVWWWVMTLSVETIISNSLSTATGEGVEESGLWMIISISSTSVGLSGDNTHSVPVVELVLLTLIFSHERAVLICAVSLILESISHLRGLTYDDITQSKGITCLEEFWHSRSGGGVIVSKAMDWYRGRGLESEEAVCVGEGERTQYDLRGHTLQSRFCQRGRGRSETVESRLVEILGVAASSRVSEGNVLYGMYIVVLSLDGVAEYETHLSLVFDHFVVDLSVLGGGQLMAVGNTYRYFYLAQHTIDERVRRYMDTGESRARVDESAVDFRGGAERLYLDEKPDITGENGRSIEQEWRNLIPYCGERIVRSDLDVLEVYKGNRRFSILYETQDDNISETREVMGEHRRHKRRTEGSVDDDGRDGRRDKTLTRTPREGSVVDGAYIWDESGRCCSAIEVVWVIERVGRIKVTLLDEAFLSSVLHLKTGVRGGSAGTKRRGIERVERRQSESVSYEYYYVGKVRRRQMARSGRLWV</sequence>
<reference evidence="2" key="2">
    <citation type="submission" date="2022-01" db="EMBL/GenBank/DDBJ databases">
        <authorList>
            <person name="Yamashiro T."/>
            <person name="Shiraishi A."/>
            <person name="Satake H."/>
            <person name="Nakayama K."/>
        </authorList>
    </citation>
    <scope>NUCLEOTIDE SEQUENCE</scope>
</reference>
<evidence type="ECO:0000256" key="1">
    <source>
        <dbReference type="SAM" id="MobiDB-lite"/>
    </source>
</evidence>
<organism evidence="2 3">
    <name type="scientific">Tanacetum coccineum</name>
    <dbReference type="NCBI Taxonomy" id="301880"/>
    <lineage>
        <taxon>Eukaryota</taxon>
        <taxon>Viridiplantae</taxon>
        <taxon>Streptophyta</taxon>
        <taxon>Embryophyta</taxon>
        <taxon>Tracheophyta</taxon>
        <taxon>Spermatophyta</taxon>
        <taxon>Magnoliopsida</taxon>
        <taxon>eudicotyledons</taxon>
        <taxon>Gunneridae</taxon>
        <taxon>Pentapetalae</taxon>
        <taxon>asterids</taxon>
        <taxon>campanulids</taxon>
        <taxon>Asterales</taxon>
        <taxon>Asteraceae</taxon>
        <taxon>Asteroideae</taxon>
        <taxon>Anthemideae</taxon>
        <taxon>Anthemidinae</taxon>
        <taxon>Tanacetum</taxon>
    </lineage>
</organism>
<evidence type="ECO:0000313" key="2">
    <source>
        <dbReference type="EMBL" id="GJS62744.1"/>
    </source>
</evidence>
<keyword evidence="3" id="KW-1185">Reference proteome</keyword>
<accession>A0ABQ4XC07</accession>
<protein>
    <submittedName>
        <fullName evidence="2">Uncharacterized protein</fullName>
    </submittedName>
</protein>
<gene>
    <name evidence="2" type="ORF">Tco_0657528</name>
</gene>
<dbReference type="Proteomes" id="UP001151760">
    <property type="component" value="Unassembled WGS sequence"/>
</dbReference>
<proteinExistence type="predicted"/>
<feature type="region of interest" description="Disordered" evidence="1">
    <location>
        <begin position="346"/>
        <end position="381"/>
    </location>
</feature>
<evidence type="ECO:0000313" key="3">
    <source>
        <dbReference type="Proteomes" id="UP001151760"/>
    </source>
</evidence>
<feature type="compositionally biased region" description="Basic and acidic residues" evidence="1">
    <location>
        <begin position="370"/>
        <end position="381"/>
    </location>
</feature>
<comment type="caution">
    <text evidence="2">The sequence shown here is derived from an EMBL/GenBank/DDBJ whole genome shotgun (WGS) entry which is preliminary data.</text>
</comment>